<dbReference type="InParanoid" id="A0A517SJE9"/>
<proteinExistence type="inferred from homology"/>
<name>A0A517SJE9_9PLAN</name>
<dbReference type="GO" id="GO:0046168">
    <property type="term" value="P:glycerol-3-phosphate catabolic process"/>
    <property type="evidence" value="ECO:0007669"/>
    <property type="project" value="TreeGrafter"/>
</dbReference>
<evidence type="ECO:0000256" key="2">
    <source>
        <dbReference type="ARBA" id="ARBA00007330"/>
    </source>
</evidence>
<evidence type="ECO:0000313" key="7">
    <source>
        <dbReference type="EMBL" id="QDT56249.1"/>
    </source>
</evidence>
<accession>A0A517SJE9</accession>
<keyword evidence="5 7" id="KW-0560">Oxidoreductase</keyword>
<dbReference type="Gene3D" id="3.30.9.10">
    <property type="entry name" value="D-Amino Acid Oxidase, subunit A, domain 2"/>
    <property type="match status" value="1"/>
</dbReference>
<comment type="cofactor">
    <cofactor evidence="1">
        <name>FAD</name>
        <dbReference type="ChEBI" id="CHEBI:57692"/>
    </cofactor>
</comment>
<evidence type="ECO:0000256" key="5">
    <source>
        <dbReference type="ARBA" id="ARBA00023002"/>
    </source>
</evidence>
<reference evidence="7 8" key="1">
    <citation type="submission" date="2019-02" db="EMBL/GenBank/DDBJ databases">
        <title>Deep-cultivation of Planctomycetes and their phenomic and genomic characterization uncovers novel biology.</title>
        <authorList>
            <person name="Wiegand S."/>
            <person name="Jogler M."/>
            <person name="Boedeker C."/>
            <person name="Pinto D."/>
            <person name="Vollmers J."/>
            <person name="Rivas-Marin E."/>
            <person name="Kohn T."/>
            <person name="Peeters S.H."/>
            <person name="Heuer A."/>
            <person name="Rast P."/>
            <person name="Oberbeckmann S."/>
            <person name="Bunk B."/>
            <person name="Jeske O."/>
            <person name="Meyerdierks A."/>
            <person name="Storesund J.E."/>
            <person name="Kallscheuer N."/>
            <person name="Luecker S."/>
            <person name="Lage O.M."/>
            <person name="Pohl T."/>
            <person name="Merkel B.J."/>
            <person name="Hornburger P."/>
            <person name="Mueller R.-W."/>
            <person name="Bruemmer F."/>
            <person name="Labrenz M."/>
            <person name="Spormann A.M."/>
            <person name="Op den Camp H."/>
            <person name="Overmann J."/>
            <person name="Amann R."/>
            <person name="Jetten M.S.M."/>
            <person name="Mascher T."/>
            <person name="Medema M.H."/>
            <person name="Devos D.P."/>
            <person name="Kaster A.-K."/>
            <person name="Ovreas L."/>
            <person name="Rohde M."/>
            <person name="Galperin M.Y."/>
            <person name="Jogler C."/>
        </authorList>
    </citation>
    <scope>NUCLEOTIDE SEQUENCE [LARGE SCALE GENOMIC DNA]</scope>
    <source>
        <strain evidence="7 8">Pan44</strain>
    </source>
</reference>
<feature type="domain" description="FAD dependent oxidoreductase" evidence="6">
    <location>
        <begin position="7"/>
        <end position="364"/>
    </location>
</feature>
<dbReference type="RefSeq" id="WP_145033421.1">
    <property type="nucleotide sequence ID" value="NZ_CP036271.1"/>
</dbReference>
<dbReference type="PANTHER" id="PTHR11985">
    <property type="entry name" value="GLYCEROL-3-PHOSPHATE DEHYDROGENASE"/>
    <property type="match status" value="1"/>
</dbReference>
<dbReference type="SUPFAM" id="SSF54373">
    <property type="entry name" value="FAD-linked reductases, C-terminal domain"/>
    <property type="match status" value="1"/>
</dbReference>
<dbReference type="GO" id="GO:0004368">
    <property type="term" value="F:glycerol-3-phosphate dehydrogenase (quinone) activity"/>
    <property type="evidence" value="ECO:0007669"/>
    <property type="project" value="UniProtKB-EC"/>
</dbReference>
<dbReference type="OrthoDB" id="9766796at2"/>
<dbReference type="Gene3D" id="3.50.50.60">
    <property type="entry name" value="FAD/NAD(P)-binding domain"/>
    <property type="match status" value="1"/>
</dbReference>
<comment type="similarity">
    <text evidence="2">Belongs to the FAD-dependent glycerol-3-phosphate dehydrogenase family.</text>
</comment>
<organism evidence="7 8">
    <name type="scientific">Caulifigura coniformis</name>
    <dbReference type="NCBI Taxonomy" id="2527983"/>
    <lineage>
        <taxon>Bacteria</taxon>
        <taxon>Pseudomonadati</taxon>
        <taxon>Planctomycetota</taxon>
        <taxon>Planctomycetia</taxon>
        <taxon>Planctomycetales</taxon>
        <taxon>Planctomycetaceae</taxon>
        <taxon>Caulifigura</taxon>
    </lineage>
</organism>
<dbReference type="InterPro" id="IPR000447">
    <property type="entry name" value="G3P_DH_FAD-dep"/>
</dbReference>
<dbReference type="EC" id="1.1.5.3" evidence="7"/>
<dbReference type="PANTHER" id="PTHR11985:SF15">
    <property type="entry name" value="GLYCEROL-3-PHOSPHATE DEHYDROGENASE, MITOCHONDRIAL"/>
    <property type="match status" value="1"/>
</dbReference>
<dbReference type="Pfam" id="PF01266">
    <property type="entry name" value="DAO"/>
    <property type="match status" value="1"/>
</dbReference>
<keyword evidence="4" id="KW-0274">FAD</keyword>
<dbReference type="SUPFAM" id="SSF51905">
    <property type="entry name" value="FAD/NAD(P)-binding domain"/>
    <property type="match status" value="1"/>
</dbReference>
<evidence type="ECO:0000256" key="3">
    <source>
        <dbReference type="ARBA" id="ARBA00022630"/>
    </source>
</evidence>
<evidence type="ECO:0000313" key="8">
    <source>
        <dbReference type="Proteomes" id="UP000315700"/>
    </source>
</evidence>
<evidence type="ECO:0000259" key="6">
    <source>
        <dbReference type="Pfam" id="PF01266"/>
    </source>
</evidence>
<evidence type="ECO:0000256" key="4">
    <source>
        <dbReference type="ARBA" id="ARBA00022827"/>
    </source>
</evidence>
<dbReference type="InterPro" id="IPR006076">
    <property type="entry name" value="FAD-dep_OxRdtase"/>
</dbReference>
<sequence>MPPQNPVLILGAGVNGACTARELILNGVPVWIVDKFDIAYGATAKSSRLIHGGLRYLEYGDTALVHESLDERARLLKLAPQFVKAVKLYIPIRQRFGGLLSAGLKFTRLTRTGLGAAAAKALGGERGLETVRMGLRMYDFLSRGGGLPSHSVVRVGEAGPKVDSNKYRWLAAYYDAQMLWPERFTLAVLEDARREAEQKGLEFKVLTHHHARLVDGTVEIRPTDASNDSPAGLTIKPSTIVNATGAWGDHTLRDLPAPTKRLFGGTKGSHIFTHQPALVRALNSEAVYAEADDGRLVFILPFEDSVLIGTTDERFDSTPDQAVSSEEEVAYLVEMVNEVFPDVKLMVADVDAHYSGVRPLPYQAEGTTGSIPRGHWIESTATDGIPIDTLIGGKLTTCRALGEETANRILTRLFVARSVSTQERPVPGSDGLSQDTALNDQFWQSVAAATGFEIETVMACGKLVGSRVREVLGGLTESAERELVAGTRFPRGFVRHIIETEWVEELGDLVERRLMLTDHRALPEVTLRELASFFPDADTEASVRDVGQRLRKYYGVTVERELAAAVS</sequence>
<dbReference type="EMBL" id="CP036271">
    <property type="protein sequence ID" value="QDT56249.1"/>
    <property type="molecule type" value="Genomic_DNA"/>
</dbReference>
<keyword evidence="3" id="KW-0285">Flavoprotein</keyword>
<protein>
    <submittedName>
        <fullName evidence="7">Aerobic glycerol-3-phosphate dehydrogenase</fullName>
        <ecNumber evidence="7">1.1.5.3</ecNumber>
    </submittedName>
</protein>
<keyword evidence="8" id="KW-1185">Reference proteome</keyword>
<dbReference type="Proteomes" id="UP000315700">
    <property type="component" value="Chromosome"/>
</dbReference>
<dbReference type="FunCoup" id="A0A517SJE9">
    <property type="interactions" value="394"/>
</dbReference>
<dbReference type="KEGG" id="ccos:Pan44_43010"/>
<dbReference type="PRINTS" id="PR01001">
    <property type="entry name" value="FADG3PDH"/>
</dbReference>
<dbReference type="AlphaFoldDB" id="A0A517SJE9"/>
<evidence type="ECO:0000256" key="1">
    <source>
        <dbReference type="ARBA" id="ARBA00001974"/>
    </source>
</evidence>
<gene>
    <name evidence="7" type="primary">glpD</name>
    <name evidence="7" type="ORF">Pan44_43010</name>
</gene>
<dbReference type="InterPro" id="IPR036188">
    <property type="entry name" value="FAD/NAD-bd_sf"/>
</dbReference>